<proteinExistence type="predicted"/>
<feature type="domain" description="M23ase beta-sheet core" evidence="1">
    <location>
        <begin position="53"/>
        <end position="121"/>
    </location>
</feature>
<dbReference type="InterPro" id="IPR011055">
    <property type="entry name" value="Dup_hybrid_motif"/>
</dbReference>
<dbReference type="PANTHER" id="PTHR21666">
    <property type="entry name" value="PEPTIDASE-RELATED"/>
    <property type="match status" value="1"/>
</dbReference>
<evidence type="ECO:0000313" key="2">
    <source>
        <dbReference type="EMBL" id="EHQ04188.1"/>
    </source>
</evidence>
<gene>
    <name evidence="2" type="ORF">Gilli_0030</name>
</gene>
<sequence length="566" mass="63779">MNSLMKHFLILFFTLFALIVKAQAPVPVDYFTSPLDVGLVLSGTFGELRSNHFHSGLDIKTQQREGLNVLSSAQGYVSRINIQHYGYGKALYIQHPNGYTTVYGHLKKFSPEIEAYIKKQQYAKESYEIELFPTASELKVEKGELVALSGNTGGSGGPHLHFEIRDGQQRPMNPKLFGVNVKDSQAPTINSLFVYPLGEDAHVNGSAQRQRIRLTPLNDGSFKTEELNACGNIAFGISAVDKQDGASNNNGIYKIEANLNGDTVFEMNMDRFSFNETRHLNQLIDYEYFSSNKTRITKLFVEPNNPLSVYNKVIDQGVINVEDSLTYLYNIKVIDFAGNQRIIRIPIKGKRPDNVTPRNISKTDYFAQANQAFSAEENGIDVYIPKGSLYQDTYLDIKFMGDTIDFHKDDTPIHTNITVGFDVSKYKPEELEKMFIAQLGYKNRPSYSNTYLKGNRMTTGIRTFGKYTLASDTKPPSISPLNFKSGQWISGNSELKLRISDDLSGIKSYRATVNGKFILMEYEYKNNTLTHDFNDGVVTETENNLKVVVTDNVGNSQTFEATFFRK</sequence>
<dbReference type="CDD" id="cd12797">
    <property type="entry name" value="M23_peptidase"/>
    <property type="match status" value="1"/>
</dbReference>
<reference evidence="3" key="1">
    <citation type="journal article" date="2012" name="Stand. Genomic Sci.">
        <title>Genome sequence of the Antarctic rhodopsins-containing flavobacterium Gillisia limnaea type strain (R-8282(T)).</title>
        <authorList>
            <person name="Riedel T."/>
            <person name="Held B."/>
            <person name="Nolan M."/>
            <person name="Lucas S."/>
            <person name="Lapidus A."/>
            <person name="Tice H."/>
            <person name="Del Rio T.G."/>
            <person name="Cheng J.F."/>
            <person name="Han C."/>
            <person name="Tapia R."/>
            <person name="Goodwin L.A."/>
            <person name="Pitluck S."/>
            <person name="Liolios K."/>
            <person name="Mavromatis K."/>
            <person name="Pagani I."/>
            <person name="Ivanova N."/>
            <person name="Mikhailova N."/>
            <person name="Pati A."/>
            <person name="Chen A."/>
            <person name="Palaniappan K."/>
            <person name="Land M."/>
            <person name="Rohde M."/>
            <person name="Tindall B.J."/>
            <person name="Detter J.C."/>
            <person name="Goker M."/>
            <person name="Bristow J."/>
            <person name="Eisen J.A."/>
            <person name="Markowitz V."/>
            <person name="Hugenholtz P."/>
            <person name="Kyrpides N.C."/>
            <person name="Klenk H.P."/>
            <person name="Woyke T."/>
        </authorList>
    </citation>
    <scope>NUCLEOTIDE SEQUENCE [LARGE SCALE GENOMIC DNA]</scope>
    <source>
        <strain evidence="3">DSM 15749 / LMG 21470 / R-8282</strain>
    </source>
</reference>
<evidence type="ECO:0000259" key="1">
    <source>
        <dbReference type="Pfam" id="PF01551"/>
    </source>
</evidence>
<name>H2BQL9_GILLR</name>
<accession>H2BQL9</accession>
<organism evidence="2 3">
    <name type="scientific">Gillisia limnaea (strain DSM 15749 / LMG 21470 / R-8282)</name>
    <dbReference type="NCBI Taxonomy" id="865937"/>
    <lineage>
        <taxon>Bacteria</taxon>
        <taxon>Pseudomonadati</taxon>
        <taxon>Bacteroidota</taxon>
        <taxon>Flavobacteriia</taxon>
        <taxon>Flavobacteriales</taxon>
        <taxon>Flavobacteriaceae</taxon>
        <taxon>Gillisia</taxon>
    </lineage>
</organism>
<dbReference type="HOGENOM" id="CLU_025250_0_0_10"/>
<dbReference type="GO" id="GO:0004222">
    <property type="term" value="F:metalloendopeptidase activity"/>
    <property type="evidence" value="ECO:0007669"/>
    <property type="project" value="TreeGrafter"/>
</dbReference>
<dbReference type="Gene3D" id="2.70.70.10">
    <property type="entry name" value="Glucose Permease (Domain IIA)"/>
    <property type="match status" value="1"/>
</dbReference>
<dbReference type="InterPro" id="IPR016047">
    <property type="entry name" value="M23ase_b-sheet_dom"/>
</dbReference>
<protein>
    <submittedName>
        <fullName evidence="2">Peptidase M23</fullName>
    </submittedName>
</protein>
<dbReference type="InterPro" id="IPR050570">
    <property type="entry name" value="Cell_wall_metabolism_enzyme"/>
</dbReference>
<dbReference type="Pfam" id="PF01551">
    <property type="entry name" value="Peptidase_M23"/>
    <property type="match status" value="2"/>
</dbReference>
<dbReference type="Proteomes" id="UP000003844">
    <property type="component" value="Unassembled WGS sequence"/>
</dbReference>
<dbReference type="EMBL" id="JH594605">
    <property type="protein sequence ID" value="EHQ04188.1"/>
    <property type="molecule type" value="Genomic_DNA"/>
</dbReference>
<feature type="domain" description="M23ase beta-sheet core" evidence="1">
    <location>
        <begin position="139"/>
        <end position="174"/>
    </location>
</feature>
<dbReference type="eggNOG" id="COG0739">
    <property type="taxonomic scope" value="Bacteria"/>
</dbReference>
<dbReference type="SUPFAM" id="SSF51261">
    <property type="entry name" value="Duplicated hybrid motif"/>
    <property type="match status" value="1"/>
</dbReference>
<dbReference type="STRING" id="865937.Gilli_0030"/>
<dbReference type="AlphaFoldDB" id="H2BQL9"/>
<evidence type="ECO:0000313" key="3">
    <source>
        <dbReference type="Proteomes" id="UP000003844"/>
    </source>
</evidence>
<keyword evidence="3" id="KW-1185">Reference proteome</keyword>
<dbReference type="PANTHER" id="PTHR21666:SF270">
    <property type="entry name" value="MUREIN HYDROLASE ACTIVATOR ENVC"/>
    <property type="match status" value="1"/>
</dbReference>